<dbReference type="CDD" id="cd17320">
    <property type="entry name" value="MFS_MdfA_MDR_like"/>
    <property type="match status" value="1"/>
</dbReference>
<dbReference type="Proteomes" id="UP000051298">
    <property type="component" value="Unassembled WGS sequence"/>
</dbReference>
<dbReference type="RefSeq" id="WP_058124699.1">
    <property type="nucleotide sequence ID" value="NZ_CYRX01000033.1"/>
</dbReference>
<feature type="transmembrane region" description="Helical" evidence="8">
    <location>
        <begin position="231"/>
        <end position="251"/>
    </location>
</feature>
<dbReference type="InterPro" id="IPR005829">
    <property type="entry name" value="Sugar_transporter_CS"/>
</dbReference>
<accession>A0A0P1FNG7</accession>
<dbReference type="GO" id="GO:1990961">
    <property type="term" value="P:xenobiotic detoxification by transmembrane export across the plasma membrane"/>
    <property type="evidence" value="ECO:0007669"/>
    <property type="project" value="InterPro"/>
</dbReference>
<evidence type="ECO:0000256" key="6">
    <source>
        <dbReference type="ARBA" id="ARBA00022989"/>
    </source>
</evidence>
<feature type="transmembrane region" description="Helical" evidence="8">
    <location>
        <begin position="359"/>
        <end position="383"/>
    </location>
</feature>
<evidence type="ECO:0000313" key="10">
    <source>
        <dbReference type="EMBL" id="CUH62208.1"/>
    </source>
</evidence>
<dbReference type="GO" id="GO:0042910">
    <property type="term" value="F:xenobiotic transmembrane transporter activity"/>
    <property type="evidence" value="ECO:0007669"/>
    <property type="project" value="InterPro"/>
</dbReference>
<feature type="transmembrane region" description="Helical" evidence="8">
    <location>
        <begin position="151"/>
        <end position="176"/>
    </location>
</feature>
<dbReference type="Gene3D" id="1.20.1720.10">
    <property type="entry name" value="Multidrug resistance protein D"/>
    <property type="match status" value="1"/>
</dbReference>
<keyword evidence="3 8" id="KW-0813">Transport</keyword>
<dbReference type="PROSITE" id="PS00216">
    <property type="entry name" value="SUGAR_TRANSPORT_1"/>
    <property type="match status" value="1"/>
</dbReference>
<dbReference type="PANTHER" id="PTHR23502">
    <property type="entry name" value="MAJOR FACILITATOR SUPERFAMILY"/>
    <property type="match status" value="1"/>
</dbReference>
<comment type="similarity">
    <text evidence="2 8">Belongs to the major facilitator superfamily. Bcr/CmlA family.</text>
</comment>
<evidence type="ECO:0000313" key="11">
    <source>
        <dbReference type="Proteomes" id="UP000051298"/>
    </source>
</evidence>
<evidence type="ECO:0000256" key="7">
    <source>
        <dbReference type="ARBA" id="ARBA00023136"/>
    </source>
</evidence>
<feature type="transmembrane region" description="Helical" evidence="8">
    <location>
        <begin position="26"/>
        <end position="45"/>
    </location>
</feature>
<keyword evidence="4" id="KW-1003">Cell membrane</keyword>
<organism evidence="10 11">
    <name type="scientific">Thalassobacter stenotrophicus</name>
    <dbReference type="NCBI Taxonomy" id="266809"/>
    <lineage>
        <taxon>Bacteria</taxon>
        <taxon>Pseudomonadati</taxon>
        <taxon>Pseudomonadota</taxon>
        <taxon>Alphaproteobacteria</taxon>
        <taxon>Rhodobacterales</taxon>
        <taxon>Roseobacteraceae</taxon>
        <taxon>Thalassobacter</taxon>
    </lineage>
</organism>
<feature type="transmembrane region" description="Helical" evidence="8">
    <location>
        <begin position="182"/>
        <end position="199"/>
    </location>
</feature>
<comment type="subcellular location">
    <subcellularLocation>
        <location evidence="8">Cell inner membrane</location>
        <topology evidence="8">Multi-pass membrane protein</topology>
    </subcellularLocation>
    <subcellularLocation>
        <location evidence="1">Cell membrane</location>
        <topology evidence="1">Multi-pass membrane protein</topology>
    </subcellularLocation>
</comment>
<feature type="transmembrane region" description="Helical" evidence="8">
    <location>
        <begin position="118"/>
        <end position="139"/>
    </location>
</feature>
<feature type="transmembrane region" description="Helical" evidence="8">
    <location>
        <begin position="295"/>
        <end position="318"/>
    </location>
</feature>
<dbReference type="PROSITE" id="PS50850">
    <property type="entry name" value="MFS"/>
    <property type="match status" value="1"/>
</dbReference>
<dbReference type="InterPro" id="IPR036259">
    <property type="entry name" value="MFS_trans_sf"/>
</dbReference>
<dbReference type="STRING" id="266809.PM03_02980"/>
<keyword evidence="8" id="KW-0997">Cell inner membrane</keyword>
<keyword evidence="7 8" id="KW-0472">Membrane</keyword>
<dbReference type="NCBIfam" id="TIGR00710">
    <property type="entry name" value="efflux_Bcr_CflA"/>
    <property type="match status" value="1"/>
</dbReference>
<protein>
    <recommendedName>
        <fullName evidence="8">Bcr/CflA family efflux transporter</fullName>
    </recommendedName>
</protein>
<feature type="transmembrane region" description="Helical" evidence="8">
    <location>
        <begin position="389"/>
        <end position="410"/>
    </location>
</feature>
<evidence type="ECO:0000256" key="5">
    <source>
        <dbReference type="ARBA" id="ARBA00022692"/>
    </source>
</evidence>
<evidence type="ECO:0000259" key="9">
    <source>
        <dbReference type="PROSITE" id="PS50850"/>
    </source>
</evidence>
<dbReference type="SUPFAM" id="SSF103473">
    <property type="entry name" value="MFS general substrate transporter"/>
    <property type="match status" value="1"/>
</dbReference>
<feature type="transmembrane region" description="Helical" evidence="8">
    <location>
        <begin position="324"/>
        <end position="347"/>
    </location>
</feature>
<sequence length="417" mass="43488">MPPSDPNTAVAGDQLTPKPPLSRAEFIALMAMMTAIVAFSIDSMLPSLPDIARDLTPDEPNRAQLIITTFVLGLGLGTLFAGPISDAVGRKPVVLAGALLFCIGSVLAYVAPTLETVIAGRVLQGLGAAGPRVVTLAIVRDQYAGRGMAKIMSFVMLVFALVPAIAPAIGAGIIWVTGWRGIFAAFVVFAIILSLWMGLRQPETHPPAARRPLRPGVLASSLREVLANRNVSLAIGVQALCYGMLFGVLASTQQIFDITFDRAGSFPLWFGLVALIASTASLLNAKLVEKLGMHFIIRWTLAAQILLSGLCAIVWLAGLLDGGLLFAMFIIWKTSVFFQAGLTIGNVNAIAMSPMGHIAGVASSVIGSVATIAGAVIAIPLGLAFDGTAVPLMLGVCVLAVLARGLMVALPRTSDAE</sequence>
<evidence type="ECO:0000256" key="3">
    <source>
        <dbReference type="ARBA" id="ARBA00022448"/>
    </source>
</evidence>
<evidence type="ECO:0000256" key="8">
    <source>
        <dbReference type="RuleBase" id="RU365088"/>
    </source>
</evidence>
<dbReference type="AlphaFoldDB" id="A0A0P1FNG7"/>
<feature type="transmembrane region" description="Helical" evidence="8">
    <location>
        <begin position="93"/>
        <end position="112"/>
    </location>
</feature>
<gene>
    <name evidence="10" type="primary">bcr_2</name>
    <name evidence="10" type="ORF">THS5294_03522</name>
</gene>
<feature type="transmembrane region" description="Helical" evidence="8">
    <location>
        <begin position="263"/>
        <end position="283"/>
    </location>
</feature>
<reference evidence="10 11" key="1">
    <citation type="submission" date="2015-09" db="EMBL/GenBank/DDBJ databases">
        <authorList>
            <consortium name="Swine Surveillance"/>
        </authorList>
    </citation>
    <scope>NUCLEOTIDE SEQUENCE [LARGE SCALE GENOMIC DNA]</scope>
    <source>
        <strain evidence="10 11">CECT 5294</strain>
    </source>
</reference>
<dbReference type="PANTHER" id="PTHR23502:SF132">
    <property type="entry name" value="POLYAMINE TRANSPORTER 2-RELATED"/>
    <property type="match status" value="1"/>
</dbReference>
<dbReference type="eggNOG" id="COG2814">
    <property type="taxonomic scope" value="Bacteria"/>
</dbReference>
<name>A0A0P1FNG7_9RHOB</name>
<feature type="domain" description="Major facilitator superfamily (MFS) profile" evidence="9">
    <location>
        <begin position="26"/>
        <end position="412"/>
    </location>
</feature>
<dbReference type="Pfam" id="PF07690">
    <property type="entry name" value="MFS_1"/>
    <property type="match status" value="1"/>
</dbReference>
<dbReference type="InterPro" id="IPR011701">
    <property type="entry name" value="MFS"/>
</dbReference>
<keyword evidence="5 8" id="KW-0812">Transmembrane</keyword>
<evidence type="ECO:0000256" key="1">
    <source>
        <dbReference type="ARBA" id="ARBA00004651"/>
    </source>
</evidence>
<dbReference type="EMBL" id="CYRX01000033">
    <property type="protein sequence ID" value="CUH62208.1"/>
    <property type="molecule type" value="Genomic_DNA"/>
</dbReference>
<evidence type="ECO:0000256" key="4">
    <source>
        <dbReference type="ARBA" id="ARBA00022475"/>
    </source>
</evidence>
<evidence type="ECO:0000256" key="2">
    <source>
        <dbReference type="ARBA" id="ARBA00006236"/>
    </source>
</evidence>
<dbReference type="InterPro" id="IPR020846">
    <property type="entry name" value="MFS_dom"/>
</dbReference>
<dbReference type="GO" id="GO:0005886">
    <property type="term" value="C:plasma membrane"/>
    <property type="evidence" value="ECO:0007669"/>
    <property type="project" value="UniProtKB-SubCell"/>
</dbReference>
<proteinExistence type="inferred from homology"/>
<keyword evidence="6 8" id="KW-1133">Transmembrane helix</keyword>
<feature type="transmembrane region" description="Helical" evidence="8">
    <location>
        <begin position="65"/>
        <end position="81"/>
    </location>
</feature>
<dbReference type="InterPro" id="IPR004812">
    <property type="entry name" value="Efflux_drug-R_Bcr/CmlA"/>
</dbReference>